<dbReference type="InterPro" id="IPR039420">
    <property type="entry name" value="WalR-like"/>
</dbReference>
<dbReference type="InterPro" id="IPR001789">
    <property type="entry name" value="Sig_transdc_resp-reg_receiver"/>
</dbReference>
<dbReference type="InterPro" id="IPR011006">
    <property type="entry name" value="CheY-like_superfamily"/>
</dbReference>
<gene>
    <name evidence="6" type="primary">rqpR_2</name>
    <name evidence="6" type="ORF">GCM10022212_16580</name>
</gene>
<evidence type="ECO:0000256" key="2">
    <source>
        <dbReference type="ARBA" id="ARBA00023125"/>
    </source>
</evidence>
<evidence type="ECO:0000256" key="1">
    <source>
        <dbReference type="ARBA" id="ARBA00022553"/>
    </source>
</evidence>
<feature type="domain" description="Response regulatory" evidence="5">
    <location>
        <begin position="7"/>
        <end position="123"/>
    </location>
</feature>
<dbReference type="SMART" id="SM00448">
    <property type="entry name" value="REC"/>
    <property type="match status" value="1"/>
</dbReference>
<dbReference type="Pfam" id="PF00196">
    <property type="entry name" value="GerE"/>
    <property type="match status" value="1"/>
</dbReference>
<evidence type="ECO:0000256" key="3">
    <source>
        <dbReference type="PROSITE-ProRule" id="PRU00169"/>
    </source>
</evidence>
<dbReference type="Pfam" id="PF00072">
    <property type="entry name" value="Response_reg"/>
    <property type="match status" value="1"/>
</dbReference>
<dbReference type="InterPro" id="IPR016032">
    <property type="entry name" value="Sig_transdc_resp-reg_C-effctor"/>
</dbReference>
<dbReference type="SUPFAM" id="SSF46894">
    <property type="entry name" value="C-terminal effector domain of the bipartite response regulators"/>
    <property type="match status" value="1"/>
</dbReference>
<evidence type="ECO:0000313" key="7">
    <source>
        <dbReference type="Proteomes" id="UP001501353"/>
    </source>
</evidence>
<keyword evidence="7" id="KW-1185">Reference proteome</keyword>
<evidence type="ECO:0000259" key="4">
    <source>
        <dbReference type="PROSITE" id="PS50043"/>
    </source>
</evidence>
<evidence type="ECO:0000313" key="6">
    <source>
        <dbReference type="EMBL" id="GAA4020648.1"/>
    </source>
</evidence>
<proteinExistence type="predicted"/>
<dbReference type="Proteomes" id="UP001501353">
    <property type="component" value="Unassembled WGS sequence"/>
</dbReference>
<dbReference type="PANTHER" id="PTHR43214:SF42">
    <property type="entry name" value="TRANSCRIPTIONAL REGULATORY PROTEIN DESR"/>
    <property type="match status" value="1"/>
</dbReference>
<feature type="domain" description="HTH luxR-type" evidence="4">
    <location>
        <begin position="145"/>
        <end position="210"/>
    </location>
</feature>
<protein>
    <submittedName>
        <fullName evidence="6">Response regulator transcription factor RqpR</fullName>
    </submittedName>
</protein>
<sequence>MPPDTIRVMLVDDHAVVRSGVRLMLGTTGDITVTGEASSGPAALQLITGQIFDVAIVDISLPGKNGLELLKQLRQLRPTMAVLMFSMYSEEVYAVRALRNGAVGYLTKESPTDVVIDAVRTAAAGRKYVSPTLVERLAELLGDGGRFPHESLSDRELEVMKLLASGISLVDIATKLHLSASTVTTYRSRIFEKTGLKGNTGLARYAIEHGLIE</sequence>
<dbReference type="PRINTS" id="PR00038">
    <property type="entry name" value="HTHLUXR"/>
</dbReference>
<accession>A0ABP7T3Y6</accession>
<dbReference type="PROSITE" id="PS50110">
    <property type="entry name" value="RESPONSE_REGULATORY"/>
    <property type="match status" value="1"/>
</dbReference>
<dbReference type="PANTHER" id="PTHR43214">
    <property type="entry name" value="TWO-COMPONENT RESPONSE REGULATOR"/>
    <property type="match status" value="1"/>
</dbReference>
<evidence type="ECO:0000259" key="5">
    <source>
        <dbReference type="PROSITE" id="PS50110"/>
    </source>
</evidence>
<dbReference type="RefSeq" id="WP_344762818.1">
    <property type="nucleotide sequence ID" value="NZ_BAAAZE010000008.1"/>
</dbReference>
<dbReference type="SUPFAM" id="SSF52172">
    <property type="entry name" value="CheY-like"/>
    <property type="match status" value="1"/>
</dbReference>
<dbReference type="EMBL" id="BAAAZE010000008">
    <property type="protein sequence ID" value="GAA4020648.1"/>
    <property type="molecule type" value="Genomic_DNA"/>
</dbReference>
<reference evidence="7" key="1">
    <citation type="journal article" date="2019" name="Int. J. Syst. Evol. Microbiol.">
        <title>The Global Catalogue of Microorganisms (GCM) 10K type strain sequencing project: providing services to taxonomists for standard genome sequencing and annotation.</title>
        <authorList>
            <consortium name="The Broad Institute Genomics Platform"/>
            <consortium name="The Broad Institute Genome Sequencing Center for Infectious Disease"/>
            <person name="Wu L."/>
            <person name="Ma J."/>
        </authorList>
    </citation>
    <scope>NUCLEOTIDE SEQUENCE [LARGE SCALE GENOMIC DNA]</scope>
    <source>
        <strain evidence="7">JCM 16673</strain>
    </source>
</reference>
<dbReference type="InterPro" id="IPR000792">
    <property type="entry name" value="Tscrpt_reg_LuxR_C"/>
</dbReference>
<dbReference type="CDD" id="cd06170">
    <property type="entry name" value="LuxR_C_like"/>
    <property type="match status" value="1"/>
</dbReference>
<dbReference type="InterPro" id="IPR058245">
    <property type="entry name" value="NreC/VraR/RcsB-like_REC"/>
</dbReference>
<dbReference type="SMART" id="SM00421">
    <property type="entry name" value="HTH_LUXR"/>
    <property type="match status" value="1"/>
</dbReference>
<name>A0ABP7T3Y6_9BURK</name>
<dbReference type="CDD" id="cd17535">
    <property type="entry name" value="REC_NarL-like"/>
    <property type="match status" value="1"/>
</dbReference>
<feature type="modified residue" description="4-aspartylphosphate" evidence="3">
    <location>
        <position position="58"/>
    </location>
</feature>
<keyword evidence="1 3" id="KW-0597">Phosphoprotein</keyword>
<dbReference type="Gene3D" id="3.40.50.2300">
    <property type="match status" value="1"/>
</dbReference>
<comment type="caution">
    <text evidence="6">The sequence shown here is derived from an EMBL/GenBank/DDBJ whole genome shotgun (WGS) entry which is preliminary data.</text>
</comment>
<keyword evidence="2" id="KW-0238">DNA-binding</keyword>
<organism evidence="6 7">
    <name type="scientific">Actimicrobium antarcticum</name>
    <dbReference type="NCBI Taxonomy" id="1051899"/>
    <lineage>
        <taxon>Bacteria</taxon>
        <taxon>Pseudomonadati</taxon>
        <taxon>Pseudomonadota</taxon>
        <taxon>Betaproteobacteria</taxon>
        <taxon>Burkholderiales</taxon>
        <taxon>Oxalobacteraceae</taxon>
        <taxon>Actimicrobium</taxon>
    </lineage>
</organism>
<dbReference type="PROSITE" id="PS50043">
    <property type="entry name" value="HTH_LUXR_2"/>
    <property type="match status" value="1"/>
</dbReference>